<dbReference type="EMBL" id="VSRR010009189">
    <property type="protein sequence ID" value="MPC49935.1"/>
    <property type="molecule type" value="Genomic_DNA"/>
</dbReference>
<dbReference type="Proteomes" id="UP000324222">
    <property type="component" value="Unassembled WGS sequence"/>
</dbReference>
<keyword evidence="3" id="KW-1185">Reference proteome</keyword>
<evidence type="ECO:0000313" key="2">
    <source>
        <dbReference type="EMBL" id="MPC49935.1"/>
    </source>
</evidence>
<feature type="compositionally biased region" description="Basic and acidic residues" evidence="1">
    <location>
        <begin position="79"/>
        <end position="97"/>
    </location>
</feature>
<evidence type="ECO:0000256" key="1">
    <source>
        <dbReference type="SAM" id="MobiDB-lite"/>
    </source>
</evidence>
<proteinExistence type="predicted"/>
<sequence>MVGAGSPQTLEALPKRRATLRLNPLTRGPATEKTRTAEACRSLNPRATPGSEALHQLIPHTPRAATLGSGAALKLTPPKPEKSAEEPETSHTRERGRTHANSTKPRKLRGRARNSGRRHLTRYQRWGRAQGHTQTHSPDRQLRSRAWNRGSLPPQLIPGAKPGKGFTTISSHQHRD</sequence>
<evidence type="ECO:0000313" key="3">
    <source>
        <dbReference type="Proteomes" id="UP000324222"/>
    </source>
</evidence>
<comment type="caution">
    <text evidence="2">The sequence shown here is derived from an EMBL/GenBank/DDBJ whole genome shotgun (WGS) entry which is preliminary data.</text>
</comment>
<organism evidence="2 3">
    <name type="scientific">Portunus trituberculatus</name>
    <name type="common">Swimming crab</name>
    <name type="synonym">Neptunus trituberculatus</name>
    <dbReference type="NCBI Taxonomy" id="210409"/>
    <lineage>
        <taxon>Eukaryota</taxon>
        <taxon>Metazoa</taxon>
        <taxon>Ecdysozoa</taxon>
        <taxon>Arthropoda</taxon>
        <taxon>Crustacea</taxon>
        <taxon>Multicrustacea</taxon>
        <taxon>Malacostraca</taxon>
        <taxon>Eumalacostraca</taxon>
        <taxon>Eucarida</taxon>
        <taxon>Decapoda</taxon>
        <taxon>Pleocyemata</taxon>
        <taxon>Brachyura</taxon>
        <taxon>Eubrachyura</taxon>
        <taxon>Portunoidea</taxon>
        <taxon>Portunidae</taxon>
        <taxon>Portuninae</taxon>
        <taxon>Portunus</taxon>
    </lineage>
</organism>
<name>A0A5B7FX76_PORTR</name>
<dbReference type="AlphaFoldDB" id="A0A5B7FX76"/>
<gene>
    <name evidence="2" type="ORF">E2C01_043749</name>
</gene>
<protein>
    <submittedName>
        <fullName evidence="2">Uncharacterized protein</fullName>
    </submittedName>
</protein>
<feature type="compositionally biased region" description="Basic residues" evidence="1">
    <location>
        <begin position="98"/>
        <end position="122"/>
    </location>
</feature>
<reference evidence="2 3" key="1">
    <citation type="submission" date="2019-05" db="EMBL/GenBank/DDBJ databases">
        <title>Another draft genome of Portunus trituberculatus and its Hox gene families provides insights of decapod evolution.</title>
        <authorList>
            <person name="Jeong J.-H."/>
            <person name="Song I."/>
            <person name="Kim S."/>
            <person name="Choi T."/>
            <person name="Kim D."/>
            <person name="Ryu S."/>
            <person name="Kim W."/>
        </authorList>
    </citation>
    <scope>NUCLEOTIDE SEQUENCE [LARGE SCALE GENOMIC DNA]</scope>
    <source>
        <tissue evidence="2">Muscle</tissue>
    </source>
</reference>
<accession>A0A5B7FX76</accession>
<feature type="region of interest" description="Disordered" evidence="1">
    <location>
        <begin position="1"/>
        <end position="176"/>
    </location>
</feature>
<feature type="compositionally biased region" description="Polar residues" evidence="1">
    <location>
        <begin position="167"/>
        <end position="176"/>
    </location>
</feature>